<accession>A0ACB9Y6E9</accession>
<dbReference type="Proteomes" id="UP001056978">
    <property type="component" value="Chromosome 12"/>
</dbReference>
<gene>
    <name evidence="1" type="ORF">MKS88_004141</name>
</gene>
<sequence>MSRSVKNLMFQNILFLFKIVVKVNYNICPALYKILYIKDFLKKKKYLKYKNNKIECKKCHVWRLKLGRNLDLSKRMDNDKKYMRRNTVSKCYVASGIPEDEWSGDSDNGEDNVVDNRDGVNDNRSWEDNPESIKFCNKDYSTASGSNSGSDNSSSNNSSSDSSGSNNSSSDNSSSNNSSSDSSGSNNSSSDNSSSNNSSSDSSGSNNSSSDNSSSNNSSSDSSGSNNSSSDNSSRSDGRRPAMELQRPKVGNKMPEKKPDWFHVPAPTGTKYNKLKNDLKKLKLHTVCEEAQCPNIGECWNIGTATIMLLGDTCTRGCKFCSVKTSSKPLPPDVNEPFNTAKAVCEWNMNYIVLTSVDRDDLADGGANHFAKTVELIKFSRPDILIECLVSDFQGNIDSVKRLALSGMDVYAHNIETVKRLQKYVRDRRANYEQSLFVLKKAKEINPKLYTKTSIMLGLGETKEEVLEAMHHVRDNDIDVITFGQYLRPTKNHLNVVEYISPQSFDYYKEEGLKMGFKYIASGPLVRSSYKAGEYFMKNLVEQSKNNLESNTLKLQGAK</sequence>
<dbReference type="EMBL" id="CM043780">
    <property type="protein sequence ID" value="KAI4836348.1"/>
    <property type="molecule type" value="Genomic_DNA"/>
</dbReference>
<organism evidence="1 2">
    <name type="scientific">Plasmodium brasilianum</name>
    <dbReference type="NCBI Taxonomy" id="5824"/>
    <lineage>
        <taxon>Eukaryota</taxon>
        <taxon>Sar</taxon>
        <taxon>Alveolata</taxon>
        <taxon>Apicomplexa</taxon>
        <taxon>Aconoidasida</taxon>
        <taxon>Haemosporida</taxon>
        <taxon>Plasmodiidae</taxon>
        <taxon>Plasmodium</taxon>
        <taxon>Plasmodium (Plasmodium)</taxon>
    </lineage>
</organism>
<evidence type="ECO:0000313" key="2">
    <source>
        <dbReference type="Proteomes" id="UP001056978"/>
    </source>
</evidence>
<keyword evidence="2" id="KW-1185">Reference proteome</keyword>
<proteinExistence type="predicted"/>
<evidence type="ECO:0000313" key="1">
    <source>
        <dbReference type="EMBL" id="KAI4836348.1"/>
    </source>
</evidence>
<name>A0ACB9Y6E9_PLABR</name>
<protein>
    <submittedName>
        <fullName evidence="1">Lipoyl synthase</fullName>
    </submittedName>
</protein>
<comment type="caution">
    <text evidence="1">The sequence shown here is derived from an EMBL/GenBank/DDBJ whole genome shotgun (WGS) entry which is preliminary data.</text>
</comment>
<reference evidence="1" key="1">
    <citation type="submission" date="2022-06" db="EMBL/GenBank/DDBJ databases">
        <title>The First Complete Genome of the Simian Malaria Parasite Plasmodium brasilianum.</title>
        <authorList>
            <person name="Bajic M."/>
            <person name="Ravishankar S."/>
        </authorList>
    </citation>
    <scope>NUCLEOTIDE SEQUENCE</scope>
    <source>
        <strain evidence="1">Bolivian I</strain>
    </source>
</reference>